<dbReference type="HAMAP" id="MF_01488">
    <property type="entry name" value="RecD2"/>
    <property type="match status" value="1"/>
</dbReference>
<dbReference type="EC" id="5.6.2.3" evidence="3"/>
<keyword evidence="1 3" id="KW-0547">Nucleotide-binding</keyword>
<dbReference type="AlphaFoldDB" id="A0A8J3EU34"/>
<dbReference type="EMBL" id="BMHA01000004">
    <property type="protein sequence ID" value="GGI05102.1"/>
    <property type="molecule type" value="Genomic_DNA"/>
</dbReference>
<dbReference type="Gene3D" id="3.40.50.300">
    <property type="entry name" value="P-loop containing nucleotide triphosphate hydrolases"/>
    <property type="match status" value="2"/>
</dbReference>
<protein>
    <recommendedName>
        <fullName evidence="3">ATP-dependent RecD2 DNA helicase</fullName>
        <ecNumber evidence="3">5.6.2.3</ecNumber>
    </recommendedName>
    <alternativeName>
        <fullName evidence="3">DNA 5'-3' helicase subunit RecD2</fullName>
    </alternativeName>
</protein>
<dbReference type="Pfam" id="PF13604">
    <property type="entry name" value="AAA_30"/>
    <property type="match status" value="1"/>
</dbReference>
<feature type="domain" description="ATP-dependent RecD2 DNA helicase OB-fold" evidence="7">
    <location>
        <begin position="11"/>
        <end position="83"/>
    </location>
</feature>
<dbReference type="InterPro" id="IPR055446">
    <property type="entry name" value="RecD2_N_OB"/>
</dbReference>
<dbReference type="InterPro" id="IPR006345">
    <property type="entry name" value="RecD2"/>
</dbReference>
<organism evidence="8 9">
    <name type="scientific">Egicoccus halophilus</name>
    <dbReference type="NCBI Taxonomy" id="1670830"/>
    <lineage>
        <taxon>Bacteria</taxon>
        <taxon>Bacillati</taxon>
        <taxon>Actinomycetota</taxon>
        <taxon>Nitriliruptoria</taxon>
        <taxon>Egicoccales</taxon>
        <taxon>Egicoccaceae</taxon>
        <taxon>Egicoccus</taxon>
    </lineage>
</organism>
<keyword evidence="3" id="KW-0238">DNA-binding</keyword>
<dbReference type="GO" id="GO:0043139">
    <property type="term" value="F:5'-3' DNA helicase activity"/>
    <property type="evidence" value="ECO:0007669"/>
    <property type="project" value="UniProtKB-UniRule"/>
</dbReference>
<dbReference type="OrthoDB" id="9763659at2"/>
<dbReference type="Gene3D" id="2.30.30.940">
    <property type="match status" value="1"/>
</dbReference>
<comment type="caution">
    <text evidence="8">The sequence shown here is derived from an EMBL/GenBank/DDBJ whole genome shotgun (WGS) entry which is preliminary data.</text>
</comment>
<dbReference type="GO" id="GO:0009338">
    <property type="term" value="C:exodeoxyribonuclease V complex"/>
    <property type="evidence" value="ECO:0007669"/>
    <property type="project" value="TreeGrafter"/>
</dbReference>
<evidence type="ECO:0000259" key="4">
    <source>
        <dbReference type="Pfam" id="PF13538"/>
    </source>
</evidence>
<dbReference type="CDD" id="cd18809">
    <property type="entry name" value="SF1_C_RecD"/>
    <property type="match status" value="1"/>
</dbReference>
<keyword evidence="3" id="KW-0413">Isomerase</keyword>
<dbReference type="GO" id="GO:0003677">
    <property type="term" value="F:DNA binding"/>
    <property type="evidence" value="ECO:0007669"/>
    <property type="project" value="UniProtKB-UniRule"/>
</dbReference>
<feature type="binding site" evidence="3">
    <location>
        <begin position="347"/>
        <end position="351"/>
    </location>
    <ligand>
        <name>ATP</name>
        <dbReference type="ChEBI" id="CHEBI:30616"/>
    </ligand>
</feature>
<dbReference type="GO" id="GO:0016787">
    <property type="term" value="F:hydrolase activity"/>
    <property type="evidence" value="ECO:0007669"/>
    <property type="project" value="UniProtKB-KW"/>
</dbReference>
<name>A0A8J3EU34_9ACTN</name>
<comment type="similarity">
    <text evidence="3">Belongs to the RecD family. RecD2 subfamily.</text>
</comment>
<dbReference type="GO" id="GO:0017116">
    <property type="term" value="F:single-stranded DNA helicase activity"/>
    <property type="evidence" value="ECO:0007669"/>
    <property type="project" value="TreeGrafter"/>
</dbReference>
<reference evidence="8" key="2">
    <citation type="submission" date="2020-09" db="EMBL/GenBank/DDBJ databases">
        <authorList>
            <person name="Sun Q."/>
            <person name="Zhou Y."/>
        </authorList>
    </citation>
    <scope>NUCLEOTIDE SEQUENCE</scope>
    <source>
        <strain evidence="8">CGMCC 1.14988</strain>
    </source>
</reference>
<dbReference type="Gene3D" id="1.10.10.2220">
    <property type="match status" value="1"/>
</dbReference>
<dbReference type="PANTHER" id="PTHR43788">
    <property type="entry name" value="DNA2/NAM7 HELICASE FAMILY MEMBER"/>
    <property type="match status" value="1"/>
</dbReference>
<evidence type="ECO:0000259" key="5">
    <source>
        <dbReference type="Pfam" id="PF14490"/>
    </source>
</evidence>
<dbReference type="InterPro" id="IPR050534">
    <property type="entry name" value="Coronavir_polyprotein_1ab"/>
</dbReference>
<evidence type="ECO:0000256" key="2">
    <source>
        <dbReference type="ARBA" id="ARBA00022840"/>
    </source>
</evidence>
<dbReference type="Proteomes" id="UP000650511">
    <property type="component" value="Unassembled WGS sequence"/>
</dbReference>
<gene>
    <name evidence="3 8" type="primary">recD2</name>
    <name evidence="8" type="ORF">GCM10011354_12420</name>
</gene>
<evidence type="ECO:0000313" key="8">
    <source>
        <dbReference type="EMBL" id="GGI05102.1"/>
    </source>
</evidence>
<dbReference type="RefSeq" id="WP_130649494.1">
    <property type="nucleotide sequence ID" value="NZ_BMHA01000004.1"/>
</dbReference>
<dbReference type="GO" id="GO:0005524">
    <property type="term" value="F:ATP binding"/>
    <property type="evidence" value="ECO:0007669"/>
    <property type="project" value="UniProtKB-UniRule"/>
</dbReference>
<dbReference type="InterPro" id="IPR041451">
    <property type="entry name" value="RecD2_SH13"/>
</dbReference>
<evidence type="ECO:0000259" key="7">
    <source>
        <dbReference type="Pfam" id="PF23139"/>
    </source>
</evidence>
<dbReference type="Pfam" id="PF14490">
    <property type="entry name" value="HHH_RecD2"/>
    <property type="match status" value="1"/>
</dbReference>
<dbReference type="InterPro" id="IPR027785">
    <property type="entry name" value="UvrD-like_helicase_C"/>
</dbReference>
<feature type="domain" description="ATP-dependent RecD2 DNA helicase-like helix-hairpin-helix" evidence="5">
    <location>
        <begin position="154"/>
        <end position="236"/>
    </location>
</feature>
<dbReference type="InterPro" id="IPR029493">
    <property type="entry name" value="RecD2-like_HHH"/>
</dbReference>
<accession>A0A8J3EU34</accession>
<keyword evidence="3" id="KW-0378">Hydrolase</keyword>
<evidence type="ECO:0000256" key="1">
    <source>
        <dbReference type="ARBA" id="ARBA00022741"/>
    </source>
</evidence>
<sequence>MPADGDLLADERITGEVLGVVYADADTGFGVVELALQEDGGARCSGPLSDVVEGQTLTLVGRWRDHPRYGRTFESVYYEQVAPSTVAGLRSFLASERFEHVPERARLRVLTTFGAGAGRVIEHETGRLVAEAGLDPDDAEALHEAWMTGQALGELVRLVEPAGWPMDAVRAAHARFGTDAARLARQDPYRLLEAERVRFAHADALARSLGIAPTDPRRLAAGARAAVAAARRGEGHQHLPREECVRAAMPLLRVDAILAAAGVDAAVAEGALEVEEVAGVAVVSTPAGFAAERDLADGLARLLTTTRSRLQAHLEGVDPAPELTTGQADAVRAAFASPVSVLTGGPGTGKTRTVQEIVRAAEEADLEVALCAPTGRAAKRLEELVGRSATTVHRLLEARPVTGGGFAFRYGEHERLPQDLLVVDEVSMCDTWLAGRLVRALDDGAHLVLVGDPDQLPSVGPGDVLRDVLRSSVVPSTVLTEIHRQAAGSRIVGLAREVLAGTVGVLKGADGDVFLAEEARRPAIVPRVVEAVAERAPAYFGVEIDDVQVLAPMYKGPAGVHALNAALKERLNPADGRPSVAGFHVGDRVMQTRNDPELDVANGDVGRVVDLSRRGKTLRVAFPRGEVTYDADQARDLVAAWAVTVHKSQGGEWPVVVLVCDRSHRIMLWRNLVYTAVTRAQRALIVVGQAEALRAAARHDRPSDRRTGLAWRLEQADLDADRRATHPSRTVRPA</sequence>
<dbReference type="Pfam" id="PF23139">
    <property type="entry name" value="OB_YrrC"/>
    <property type="match status" value="1"/>
</dbReference>
<comment type="catalytic activity">
    <reaction evidence="3">
        <text>ATP + H2O = ADP + phosphate + H(+)</text>
        <dbReference type="Rhea" id="RHEA:13065"/>
        <dbReference type="ChEBI" id="CHEBI:15377"/>
        <dbReference type="ChEBI" id="CHEBI:15378"/>
        <dbReference type="ChEBI" id="CHEBI:30616"/>
        <dbReference type="ChEBI" id="CHEBI:43474"/>
        <dbReference type="ChEBI" id="CHEBI:456216"/>
        <dbReference type="EC" id="5.6.2.3"/>
    </reaction>
</comment>
<dbReference type="Pfam" id="PF13538">
    <property type="entry name" value="UvrD_C_2"/>
    <property type="match status" value="1"/>
</dbReference>
<dbReference type="Pfam" id="PF18335">
    <property type="entry name" value="SH3_13"/>
    <property type="match status" value="1"/>
</dbReference>
<keyword evidence="9" id="KW-1185">Reference proteome</keyword>
<dbReference type="GO" id="GO:0006310">
    <property type="term" value="P:DNA recombination"/>
    <property type="evidence" value="ECO:0007669"/>
    <property type="project" value="InterPro"/>
</dbReference>
<feature type="domain" description="ATP-dependent RecD2 DNA helicase SH3" evidence="6">
    <location>
        <begin position="563"/>
        <end position="622"/>
    </location>
</feature>
<dbReference type="InterPro" id="IPR027417">
    <property type="entry name" value="P-loop_NTPase"/>
</dbReference>
<reference evidence="8" key="1">
    <citation type="journal article" date="2014" name="Int. J. Syst. Evol. Microbiol.">
        <title>Complete genome sequence of Corynebacterium casei LMG S-19264T (=DSM 44701T), isolated from a smear-ripened cheese.</title>
        <authorList>
            <consortium name="US DOE Joint Genome Institute (JGI-PGF)"/>
            <person name="Walter F."/>
            <person name="Albersmeier A."/>
            <person name="Kalinowski J."/>
            <person name="Ruckert C."/>
        </authorList>
    </citation>
    <scope>NUCLEOTIDE SEQUENCE</scope>
    <source>
        <strain evidence="8">CGMCC 1.14988</strain>
    </source>
</reference>
<evidence type="ECO:0000313" key="9">
    <source>
        <dbReference type="Proteomes" id="UP000650511"/>
    </source>
</evidence>
<keyword evidence="2 3" id="KW-0067">ATP-binding</keyword>
<proteinExistence type="inferred from homology"/>
<keyword evidence="3 8" id="KW-0347">Helicase</keyword>
<dbReference type="SUPFAM" id="SSF52540">
    <property type="entry name" value="P-loop containing nucleoside triphosphate hydrolases"/>
    <property type="match status" value="2"/>
</dbReference>
<feature type="domain" description="UvrD-like helicase C-terminal" evidence="4">
    <location>
        <begin position="640"/>
        <end position="687"/>
    </location>
</feature>
<evidence type="ECO:0000259" key="6">
    <source>
        <dbReference type="Pfam" id="PF18335"/>
    </source>
</evidence>
<dbReference type="PANTHER" id="PTHR43788:SF6">
    <property type="entry name" value="DNA HELICASE B"/>
    <property type="match status" value="1"/>
</dbReference>
<comment type="function">
    <text evidence="3">DNA-dependent ATPase and ATP-dependent 5'-3' DNA helicase. Has no activity on blunt DNA or DNA with 3'-overhangs, requires at least 10 bases of 5'-ssDNA for helicase activity.</text>
</comment>
<evidence type="ECO:0000256" key="3">
    <source>
        <dbReference type="HAMAP-Rule" id="MF_01488"/>
    </source>
</evidence>
<dbReference type="CDD" id="cd17933">
    <property type="entry name" value="DEXSc_RecD-like"/>
    <property type="match status" value="1"/>
</dbReference>